<dbReference type="AlphaFoldDB" id="A0A0D7B8K9"/>
<keyword evidence="2" id="KW-1185">Reference proteome</keyword>
<dbReference type="Proteomes" id="UP000054007">
    <property type="component" value="Unassembled WGS sequence"/>
</dbReference>
<accession>A0A0D7B8K9</accession>
<dbReference type="EMBL" id="KN880552">
    <property type="protein sequence ID" value="KIY66514.1"/>
    <property type="molecule type" value="Genomic_DNA"/>
</dbReference>
<gene>
    <name evidence="1" type="ORF">CYLTODRAFT_411799</name>
</gene>
<organism evidence="1 2">
    <name type="scientific">Cylindrobasidium torrendii FP15055 ss-10</name>
    <dbReference type="NCBI Taxonomy" id="1314674"/>
    <lineage>
        <taxon>Eukaryota</taxon>
        <taxon>Fungi</taxon>
        <taxon>Dikarya</taxon>
        <taxon>Basidiomycota</taxon>
        <taxon>Agaricomycotina</taxon>
        <taxon>Agaricomycetes</taxon>
        <taxon>Agaricomycetidae</taxon>
        <taxon>Agaricales</taxon>
        <taxon>Marasmiineae</taxon>
        <taxon>Physalacriaceae</taxon>
        <taxon>Cylindrobasidium</taxon>
    </lineage>
</organism>
<name>A0A0D7B8K9_9AGAR</name>
<reference evidence="1 2" key="1">
    <citation type="journal article" date="2015" name="Fungal Genet. Biol.">
        <title>Evolution of novel wood decay mechanisms in Agaricales revealed by the genome sequences of Fistulina hepatica and Cylindrobasidium torrendii.</title>
        <authorList>
            <person name="Floudas D."/>
            <person name="Held B.W."/>
            <person name="Riley R."/>
            <person name="Nagy L.G."/>
            <person name="Koehler G."/>
            <person name="Ransdell A.S."/>
            <person name="Younus H."/>
            <person name="Chow J."/>
            <person name="Chiniquy J."/>
            <person name="Lipzen A."/>
            <person name="Tritt A."/>
            <person name="Sun H."/>
            <person name="Haridas S."/>
            <person name="LaButti K."/>
            <person name="Ohm R.A."/>
            <person name="Kues U."/>
            <person name="Blanchette R.A."/>
            <person name="Grigoriev I.V."/>
            <person name="Minto R.E."/>
            <person name="Hibbett D.S."/>
        </authorList>
    </citation>
    <scope>NUCLEOTIDE SEQUENCE [LARGE SCALE GENOMIC DNA]</scope>
    <source>
        <strain evidence="1 2">FP15055 ss-10</strain>
    </source>
</reference>
<protein>
    <submittedName>
        <fullName evidence="1">Uncharacterized protein</fullName>
    </submittedName>
</protein>
<evidence type="ECO:0000313" key="2">
    <source>
        <dbReference type="Proteomes" id="UP000054007"/>
    </source>
</evidence>
<sequence length="172" mass="19149">MSYGMVAFTLKVARNGINDLPSARCCGVCNINEVLDIKENGGECFHRCEGAVAHVLVQWASRRMGWAARARGWGGLGINRGSERSTMQQMKRRAIHGTIVPTPLKIFDIYPTSGVTAEVAHTSLMGRAQKARSDGFQTTTAAYGNKFRKTRWKFLHDFKCAKIGPWSLREFP</sequence>
<evidence type="ECO:0000313" key="1">
    <source>
        <dbReference type="EMBL" id="KIY66514.1"/>
    </source>
</evidence>
<proteinExistence type="predicted"/>